<evidence type="ECO:0000313" key="2">
    <source>
        <dbReference type="Proteomes" id="UP000324222"/>
    </source>
</evidence>
<name>A0A5B7I437_PORTR</name>
<reference evidence="1 2" key="1">
    <citation type="submission" date="2019-05" db="EMBL/GenBank/DDBJ databases">
        <title>Another draft genome of Portunus trituberculatus and its Hox gene families provides insights of decapod evolution.</title>
        <authorList>
            <person name="Jeong J.-H."/>
            <person name="Song I."/>
            <person name="Kim S."/>
            <person name="Choi T."/>
            <person name="Kim D."/>
            <person name="Ryu S."/>
            <person name="Kim W."/>
        </authorList>
    </citation>
    <scope>NUCLEOTIDE SEQUENCE [LARGE SCALE GENOMIC DNA]</scope>
    <source>
        <tissue evidence="1">Muscle</tissue>
    </source>
</reference>
<dbReference type="Proteomes" id="UP000324222">
    <property type="component" value="Unassembled WGS sequence"/>
</dbReference>
<protein>
    <submittedName>
        <fullName evidence="1">Uncharacterized protein</fullName>
    </submittedName>
</protein>
<proteinExistence type="predicted"/>
<comment type="caution">
    <text evidence="1">The sequence shown here is derived from an EMBL/GenBank/DDBJ whole genome shotgun (WGS) entry which is preliminary data.</text>
</comment>
<organism evidence="1 2">
    <name type="scientific">Portunus trituberculatus</name>
    <name type="common">Swimming crab</name>
    <name type="synonym">Neptunus trituberculatus</name>
    <dbReference type="NCBI Taxonomy" id="210409"/>
    <lineage>
        <taxon>Eukaryota</taxon>
        <taxon>Metazoa</taxon>
        <taxon>Ecdysozoa</taxon>
        <taxon>Arthropoda</taxon>
        <taxon>Crustacea</taxon>
        <taxon>Multicrustacea</taxon>
        <taxon>Malacostraca</taxon>
        <taxon>Eumalacostraca</taxon>
        <taxon>Eucarida</taxon>
        <taxon>Decapoda</taxon>
        <taxon>Pleocyemata</taxon>
        <taxon>Brachyura</taxon>
        <taxon>Eubrachyura</taxon>
        <taxon>Portunoidea</taxon>
        <taxon>Portunidae</taxon>
        <taxon>Portuninae</taxon>
        <taxon>Portunus</taxon>
    </lineage>
</organism>
<dbReference type="EMBL" id="VSRR010044092">
    <property type="protein sequence ID" value="MPC76736.1"/>
    <property type="molecule type" value="Genomic_DNA"/>
</dbReference>
<keyword evidence="2" id="KW-1185">Reference proteome</keyword>
<gene>
    <name evidence="1" type="ORF">E2C01_071164</name>
</gene>
<dbReference type="AlphaFoldDB" id="A0A5B7I437"/>
<accession>A0A5B7I437</accession>
<sequence>MRSSTEEVKVTQELYFHFHRTEFPTNIATHSTASLSQGFTTSIPRCFAVSRLHYYASRPLPVTDPPAPTTPPSDCHFTTSASSTAVSDSYITLYHNEP</sequence>
<evidence type="ECO:0000313" key="1">
    <source>
        <dbReference type="EMBL" id="MPC76736.1"/>
    </source>
</evidence>